<dbReference type="InterPro" id="IPR011495">
    <property type="entry name" value="Sig_transdc_His_kin_sub2_dim/P"/>
</dbReference>
<evidence type="ECO:0000256" key="2">
    <source>
        <dbReference type="ARBA" id="ARBA00012438"/>
    </source>
</evidence>
<dbReference type="GO" id="GO:0006355">
    <property type="term" value="P:regulation of DNA-templated transcription"/>
    <property type="evidence" value="ECO:0007669"/>
    <property type="project" value="InterPro"/>
</dbReference>
<dbReference type="OrthoDB" id="7297573at2"/>
<dbReference type="InterPro" id="IPR036890">
    <property type="entry name" value="HATPase_C_sf"/>
</dbReference>
<keyword evidence="4" id="KW-0808">Transferase</keyword>
<dbReference type="SUPFAM" id="SSF55785">
    <property type="entry name" value="PYP-like sensor domain (PAS domain)"/>
    <property type="match status" value="1"/>
</dbReference>
<dbReference type="SMART" id="SM00387">
    <property type="entry name" value="HATPase_c"/>
    <property type="match status" value="1"/>
</dbReference>
<protein>
    <recommendedName>
        <fullName evidence="2">histidine kinase</fullName>
        <ecNumber evidence="2">2.7.13.3</ecNumber>
    </recommendedName>
</protein>
<evidence type="ECO:0000256" key="5">
    <source>
        <dbReference type="ARBA" id="ARBA00022741"/>
    </source>
</evidence>
<dbReference type="GO" id="GO:0004673">
    <property type="term" value="F:protein histidine kinase activity"/>
    <property type="evidence" value="ECO:0007669"/>
    <property type="project" value="UniProtKB-EC"/>
</dbReference>
<proteinExistence type="predicted"/>
<dbReference type="InterPro" id="IPR035965">
    <property type="entry name" value="PAS-like_dom_sf"/>
</dbReference>
<dbReference type="RefSeq" id="WP_054207366.1">
    <property type="nucleotide sequence ID" value="NZ_LGSZ01000010.1"/>
</dbReference>
<dbReference type="InterPro" id="IPR000014">
    <property type="entry name" value="PAS"/>
</dbReference>
<dbReference type="Pfam" id="PF07568">
    <property type="entry name" value="HisKA_2"/>
    <property type="match status" value="1"/>
</dbReference>
<evidence type="ECO:0000256" key="4">
    <source>
        <dbReference type="ARBA" id="ARBA00022679"/>
    </source>
</evidence>
<keyword evidence="7" id="KW-0067">ATP-binding</keyword>
<comment type="catalytic activity">
    <reaction evidence="1">
        <text>ATP + protein L-histidine = ADP + protein N-phospho-L-histidine.</text>
        <dbReference type="EC" id="2.7.13.3"/>
    </reaction>
</comment>
<dbReference type="Gene3D" id="3.30.450.20">
    <property type="entry name" value="PAS domain"/>
    <property type="match status" value="1"/>
</dbReference>
<dbReference type="PANTHER" id="PTHR41523:SF8">
    <property type="entry name" value="ETHYLENE RESPONSE SENSOR PROTEIN"/>
    <property type="match status" value="1"/>
</dbReference>
<dbReference type="Pfam" id="PF00989">
    <property type="entry name" value="PAS"/>
    <property type="match status" value="1"/>
</dbReference>
<sequence length="357" mass="38315">MNDTSTLPHTELALGLALAVISTSDAPLLMLDADLAIVVASRSFCRIFQIGPASTAGRSLADLGTGEWNVPQLDSLLRATAAGFAEVQAYEMNLQRADESQRRVVINAHKLDYTGGDVRLLLSVTDVTDARNSEKQKDDLLRDKAVLLQELQHRVANSLQIIASILMQSARKVQSEETRGHLHDAHSRVMSVATLQQQLATSHFRRVPLRAYLTNLCRSIGASMIQDHSALTLEAEIDESTVEADVSISLGLIVTELVINALKHAYPSGQGGRIRVTYHAADAEWALSVSDDGVGMPEETADTKGGLGSGIVKALAQQLEATIIIIDAQPGTVVTLRHGMGRPSEGKVVATEGVAYI</sequence>
<evidence type="ECO:0000256" key="1">
    <source>
        <dbReference type="ARBA" id="ARBA00000085"/>
    </source>
</evidence>
<dbReference type="CDD" id="cd00130">
    <property type="entry name" value="PAS"/>
    <property type="match status" value="1"/>
</dbReference>
<dbReference type="Proteomes" id="UP000037822">
    <property type="component" value="Unassembled WGS sequence"/>
</dbReference>
<comment type="caution">
    <text evidence="9">The sequence shown here is derived from an EMBL/GenBank/DDBJ whole genome shotgun (WGS) entry which is preliminary data.</text>
</comment>
<evidence type="ECO:0000256" key="3">
    <source>
        <dbReference type="ARBA" id="ARBA00022553"/>
    </source>
</evidence>
<dbReference type="PANTHER" id="PTHR41523">
    <property type="entry name" value="TWO-COMPONENT SYSTEM SENSOR PROTEIN"/>
    <property type="match status" value="1"/>
</dbReference>
<dbReference type="EC" id="2.7.13.3" evidence="2"/>
<dbReference type="PATRIC" id="fig|1526658.3.peg.1849"/>
<evidence type="ECO:0000313" key="10">
    <source>
        <dbReference type="Proteomes" id="UP000037822"/>
    </source>
</evidence>
<dbReference type="AlphaFoldDB" id="A0A0N1F719"/>
<dbReference type="Gene3D" id="3.30.565.10">
    <property type="entry name" value="Histidine kinase-like ATPase, C-terminal domain"/>
    <property type="match status" value="1"/>
</dbReference>
<evidence type="ECO:0000313" key="9">
    <source>
        <dbReference type="EMBL" id="KPH82843.1"/>
    </source>
</evidence>
<dbReference type="InterPro" id="IPR003594">
    <property type="entry name" value="HATPase_dom"/>
</dbReference>
<name>A0A0N1F719_9HYPH</name>
<evidence type="ECO:0000259" key="8">
    <source>
        <dbReference type="PROSITE" id="PS50109"/>
    </source>
</evidence>
<dbReference type="SUPFAM" id="SSF55874">
    <property type="entry name" value="ATPase domain of HSP90 chaperone/DNA topoisomerase II/histidine kinase"/>
    <property type="match status" value="1"/>
</dbReference>
<gene>
    <name evidence="9" type="ORF">AE618_01935</name>
</gene>
<evidence type="ECO:0000256" key="7">
    <source>
        <dbReference type="ARBA" id="ARBA00022840"/>
    </source>
</evidence>
<dbReference type="EMBL" id="LGSZ01000010">
    <property type="protein sequence ID" value="KPH82843.1"/>
    <property type="molecule type" value="Genomic_DNA"/>
</dbReference>
<organism evidence="9 10">
    <name type="scientific">Bosea vaviloviae</name>
    <dbReference type="NCBI Taxonomy" id="1526658"/>
    <lineage>
        <taxon>Bacteria</taxon>
        <taxon>Pseudomonadati</taxon>
        <taxon>Pseudomonadota</taxon>
        <taxon>Alphaproteobacteria</taxon>
        <taxon>Hyphomicrobiales</taxon>
        <taxon>Boseaceae</taxon>
        <taxon>Bosea</taxon>
    </lineage>
</organism>
<feature type="domain" description="Histidine kinase" evidence="8">
    <location>
        <begin position="150"/>
        <end position="342"/>
    </location>
</feature>
<accession>A0A0N1F719</accession>
<dbReference type="Pfam" id="PF02518">
    <property type="entry name" value="HATPase_c"/>
    <property type="match status" value="1"/>
</dbReference>
<keyword evidence="6 9" id="KW-0418">Kinase</keyword>
<dbReference type="InterPro" id="IPR013767">
    <property type="entry name" value="PAS_fold"/>
</dbReference>
<evidence type="ECO:0000256" key="6">
    <source>
        <dbReference type="ARBA" id="ARBA00022777"/>
    </source>
</evidence>
<keyword evidence="5" id="KW-0547">Nucleotide-binding</keyword>
<keyword evidence="3" id="KW-0597">Phosphoprotein</keyword>
<dbReference type="GO" id="GO:0005524">
    <property type="term" value="F:ATP binding"/>
    <property type="evidence" value="ECO:0007669"/>
    <property type="project" value="UniProtKB-KW"/>
</dbReference>
<keyword evidence="10" id="KW-1185">Reference proteome</keyword>
<dbReference type="InterPro" id="IPR005467">
    <property type="entry name" value="His_kinase_dom"/>
</dbReference>
<dbReference type="PROSITE" id="PS50109">
    <property type="entry name" value="HIS_KIN"/>
    <property type="match status" value="1"/>
</dbReference>
<reference evidence="9 10" key="1">
    <citation type="submission" date="2015-07" db="EMBL/GenBank/DDBJ databases">
        <title>Whole genome sequencing of Bosea vaviloviae isolated from cave pool.</title>
        <authorList>
            <person name="Tan N.E.H."/>
            <person name="Lee Y.P."/>
            <person name="Gan H.M."/>
            <person name="Barton H."/>
            <person name="Savka M.A."/>
        </authorList>
    </citation>
    <scope>NUCLEOTIDE SEQUENCE [LARGE SCALE GENOMIC DNA]</scope>
    <source>
        <strain evidence="9 10">SD260</strain>
    </source>
</reference>